<name>A0ABR7IW94_9FLAO</name>
<accession>A0ABR7IW94</accession>
<evidence type="ECO:0000313" key="1">
    <source>
        <dbReference type="EMBL" id="MBC5833892.1"/>
    </source>
</evidence>
<dbReference type="RefSeq" id="WP_166125119.1">
    <property type="nucleotide sequence ID" value="NZ_JAANOQ010000001.1"/>
</dbReference>
<reference evidence="1 2" key="1">
    <citation type="submission" date="2020-08" db="EMBL/GenBank/DDBJ databases">
        <title>Description of novel Flavobacterium F-408 isolate.</title>
        <authorList>
            <person name="Saticioglu I.B."/>
            <person name="Duman M."/>
            <person name="Altun S."/>
        </authorList>
    </citation>
    <scope>NUCLEOTIDE SEQUENCE [LARGE SCALE GENOMIC DNA]</scope>
    <source>
        <strain evidence="1 2">F-408</strain>
    </source>
</reference>
<gene>
    <name evidence="1" type="ORF">H8R27_03255</name>
</gene>
<dbReference type="Gene3D" id="3.80.10.10">
    <property type="entry name" value="Ribonuclease Inhibitor"/>
    <property type="match status" value="1"/>
</dbReference>
<sequence length="187" mass="21351">METVLKIGNHFYDSKVKHLNLKLGESVSDAKNLFNLREFTNLKSICFADSDLNDEGLAFLSILNQLESLNLQGTSITNDGIKYLAKLENLTDLRLKENPQLTNECIPHLIEIENLEDLQIHETSINYKGLEKLIVMKNLKDIVLQIWDNNFTYKELIKFSISMPNCIILAKGNGKFLNGSFEGEWTD</sequence>
<keyword evidence="2" id="KW-1185">Reference proteome</keyword>
<dbReference type="InterPro" id="IPR032675">
    <property type="entry name" value="LRR_dom_sf"/>
</dbReference>
<organism evidence="1 2">
    <name type="scientific">Flavobacterium bernardetii</name>
    <dbReference type="NCBI Taxonomy" id="2813823"/>
    <lineage>
        <taxon>Bacteria</taxon>
        <taxon>Pseudomonadati</taxon>
        <taxon>Bacteroidota</taxon>
        <taxon>Flavobacteriia</taxon>
        <taxon>Flavobacteriales</taxon>
        <taxon>Flavobacteriaceae</taxon>
        <taxon>Flavobacterium</taxon>
    </lineage>
</organism>
<dbReference type="Proteomes" id="UP000605990">
    <property type="component" value="Unassembled WGS sequence"/>
</dbReference>
<evidence type="ECO:0000313" key="2">
    <source>
        <dbReference type="Proteomes" id="UP000605990"/>
    </source>
</evidence>
<dbReference type="SUPFAM" id="SSF52047">
    <property type="entry name" value="RNI-like"/>
    <property type="match status" value="1"/>
</dbReference>
<comment type="caution">
    <text evidence="1">The sequence shown here is derived from an EMBL/GenBank/DDBJ whole genome shotgun (WGS) entry which is preliminary data.</text>
</comment>
<proteinExistence type="predicted"/>
<evidence type="ECO:0008006" key="3">
    <source>
        <dbReference type="Google" id="ProtNLM"/>
    </source>
</evidence>
<protein>
    <recommendedName>
        <fullName evidence="3">Leucine-rich repeat domain-containing protein</fullName>
    </recommendedName>
</protein>
<dbReference type="EMBL" id="JACRUN010000001">
    <property type="protein sequence ID" value="MBC5833892.1"/>
    <property type="molecule type" value="Genomic_DNA"/>
</dbReference>